<accession>H2ATT4</accession>
<keyword evidence="4" id="KW-1185">Reference proteome</keyword>
<evidence type="ECO:0000259" key="2">
    <source>
        <dbReference type="PROSITE" id="PS00036"/>
    </source>
</evidence>
<protein>
    <recommendedName>
        <fullName evidence="2">BZIP domain-containing protein</fullName>
    </recommendedName>
</protein>
<dbReference type="PROSITE" id="PS00036">
    <property type="entry name" value="BZIP_BASIC"/>
    <property type="match status" value="1"/>
</dbReference>
<dbReference type="EMBL" id="HE650824">
    <property type="protein sequence ID" value="CCF57784.1"/>
    <property type="molecule type" value="Genomic_DNA"/>
</dbReference>
<dbReference type="GeneID" id="13882578"/>
<evidence type="ECO:0000256" key="1">
    <source>
        <dbReference type="SAM" id="MobiDB-lite"/>
    </source>
</evidence>
<organism evidence="3 4">
    <name type="scientific">Kazachstania africana (strain ATCC 22294 / BCRC 22015 / CBS 2517 / CECT 1963 / NBRC 1671 / NRRL Y-8276)</name>
    <name type="common">Yeast</name>
    <name type="synonym">Kluyveromyces africanus</name>
    <dbReference type="NCBI Taxonomy" id="1071382"/>
    <lineage>
        <taxon>Eukaryota</taxon>
        <taxon>Fungi</taxon>
        <taxon>Dikarya</taxon>
        <taxon>Ascomycota</taxon>
        <taxon>Saccharomycotina</taxon>
        <taxon>Saccharomycetes</taxon>
        <taxon>Saccharomycetales</taxon>
        <taxon>Saccharomycetaceae</taxon>
        <taxon>Kazachstania</taxon>
    </lineage>
</organism>
<dbReference type="InParanoid" id="H2ATT4"/>
<dbReference type="InterPro" id="IPR004827">
    <property type="entry name" value="bZIP"/>
</dbReference>
<gene>
    <name evidence="3" type="primary">KAFR0D01380</name>
    <name evidence="3" type="ORF">KAFR_0D01380</name>
</gene>
<dbReference type="SUPFAM" id="SSF57959">
    <property type="entry name" value="Leucine zipper domain"/>
    <property type="match status" value="1"/>
</dbReference>
<feature type="compositionally biased region" description="Basic and acidic residues" evidence="1">
    <location>
        <begin position="114"/>
        <end position="136"/>
    </location>
</feature>
<sequence length="374" mass="41758">MISGDNLKDLSVNNKNIIHMSRDLNQLSSTSSRTTGSAARSKLPNQTLPLPESSLHSLSKINMNELDRSRGLSSTLAHGNKYKNGSASDATTDSNENSDSNSPTHSIPLNNGSKKVDSTARRRKQNREAQRAYRERKANRIQSLENTVNMLRESVDSWQLKYNLLERDYNETKILLDHSLRTISTLKAEKQARIGSPITNGTPVPYRDGPFTDLTNDHNDNHVRRTHAVTKNTAHTGTTPETHHLNSISTAVSETRKEDFRLEAESKLTVLNEPLNRSENCMPLENPKENSPSVGSGRSPHTKMCTSIDDTYQRIRKHMHFAGSPERKTSVKKSLLISMLEKISSDMQVKDNAVEISSFQNLQNGAGTENNSSR</sequence>
<dbReference type="CDD" id="cd14688">
    <property type="entry name" value="bZIP_YAP"/>
    <property type="match status" value="1"/>
</dbReference>
<dbReference type="GO" id="GO:0003700">
    <property type="term" value="F:DNA-binding transcription factor activity"/>
    <property type="evidence" value="ECO:0007669"/>
    <property type="project" value="InterPro"/>
</dbReference>
<evidence type="ECO:0000313" key="3">
    <source>
        <dbReference type="EMBL" id="CCF57784.1"/>
    </source>
</evidence>
<dbReference type="InterPro" id="IPR046347">
    <property type="entry name" value="bZIP_sf"/>
</dbReference>
<dbReference type="STRING" id="1071382.H2ATT4"/>
<name>H2ATT4_KAZAF</name>
<dbReference type="Gene3D" id="1.20.5.170">
    <property type="match status" value="1"/>
</dbReference>
<feature type="domain" description="BZIP" evidence="2">
    <location>
        <begin position="121"/>
        <end position="136"/>
    </location>
</feature>
<dbReference type="SMART" id="SM00338">
    <property type="entry name" value="BRLZ"/>
    <property type="match status" value="1"/>
</dbReference>
<dbReference type="Proteomes" id="UP000005220">
    <property type="component" value="Chromosome 4"/>
</dbReference>
<feature type="region of interest" description="Disordered" evidence="1">
    <location>
        <begin position="70"/>
        <end position="136"/>
    </location>
</feature>
<dbReference type="OrthoDB" id="4070712at2759"/>
<reference evidence="3 4" key="1">
    <citation type="journal article" date="2011" name="Proc. Natl. Acad. Sci. U.S.A.">
        <title>Evolutionary erosion of yeast sex chromosomes by mating-type switching accidents.</title>
        <authorList>
            <person name="Gordon J.L."/>
            <person name="Armisen D."/>
            <person name="Proux-Wera E."/>
            <person name="Oheigeartaigh S.S."/>
            <person name="Byrne K.P."/>
            <person name="Wolfe K.H."/>
        </authorList>
    </citation>
    <scope>NUCLEOTIDE SEQUENCE [LARGE SCALE GENOMIC DNA]</scope>
    <source>
        <strain evidence="4">ATCC 22294 / BCRC 22015 / CBS 2517 / CECT 1963 / NBRC 1671 / NRRL Y-8276</strain>
    </source>
</reference>
<proteinExistence type="predicted"/>
<dbReference type="KEGG" id="kaf:KAFR_0D01380"/>
<feature type="region of interest" description="Disordered" evidence="1">
    <location>
        <begin position="23"/>
        <end position="56"/>
    </location>
</feature>
<feature type="compositionally biased region" description="Polar residues" evidence="1">
    <location>
        <begin position="71"/>
        <end position="87"/>
    </location>
</feature>
<feature type="region of interest" description="Disordered" evidence="1">
    <location>
        <begin position="279"/>
        <end position="301"/>
    </location>
</feature>
<dbReference type="RefSeq" id="XP_003956919.1">
    <property type="nucleotide sequence ID" value="XM_003956870.1"/>
</dbReference>
<feature type="compositionally biased region" description="Low complexity" evidence="1">
    <location>
        <begin position="88"/>
        <end position="104"/>
    </location>
</feature>
<dbReference type="HOGENOM" id="CLU_739796_0_0_1"/>
<dbReference type="eggNOG" id="ENOG502T4IE">
    <property type="taxonomic scope" value="Eukaryota"/>
</dbReference>
<feature type="compositionally biased region" description="Low complexity" evidence="1">
    <location>
        <begin position="28"/>
        <end position="41"/>
    </location>
</feature>
<evidence type="ECO:0000313" key="4">
    <source>
        <dbReference type="Proteomes" id="UP000005220"/>
    </source>
</evidence>
<dbReference type="AlphaFoldDB" id="H2ATT4"/>